<proteinExistence type="predicted"/>
<evidence type="ECO:0000313" key="1">
    <source>
        <dbReference type="EMBL" id="SBW26804.1"/>
    </source>
</evidence>
<sequence length="49" mass="4908">MVIAGAHAVIVALPVATSTALSTAAARLATSPARWNRAVRRSATAAYGS</sequence>
<dbReference type="AlphaFoldDB" id="A0A1C3PAG1"/>
<protein>
    <submittedName>
        <fullName evidence="1">Putative secreted protein</fullName>
    </submittedName>
</protein>
<keyword evidence="2" id="KW-1185">Reference proteome</keyword>
<gene>
    <name evidence="1" type="ORF">FDG2_5048</name>
</gene>
<reference evidence="2" key="1">
    <citation type="submission" date="2016-02" db="EMBL/GenBank/DDBJ databases">
        <authorList>
            <person name="Wibberg D."/>
        </authorList>
    </citation>
    <scope>NUCLEOTIDE SEQUENCE [LARGE SCALE GENOMIC DNA]</scope>
</reference>
<evidence type="ECO:0000313" key="2">
    <source>
        <dbReference type="Proteomes" id="UP000199013"/>
    </source>
</evidence>
<accession>A0A1C3PAG1</accession>
<dbReference type="Proteomes" id="UP000199013">
    <property type="component" value="Unassembled WGS sequence"/>
</dbReference>
<organism evidence="1 2">
    <name type="scientific">Candidatus Protofrankia californiensis</name>
    <dbReference type="NCBI Taxonomy" id="1839754"/>
    <lineage>
        <taxon>Bacteria</taxon>
        <taxon>Bacillati</taxon>
        <taxon>Actinomycetota</taxon>
        <taxon>Actinomycetes</taxon>
        <taxon>Frankiales</taxon>
        <taxon>Frankiaceae</taxon>
        <taxon>Protofrankia</taxon>
    </lineage>
</organism>
<name>A0A1C3PAG1_9ACTN</name>
<dbReference type="EMBL" id="FLUV01002130">
    <property type="protein sequence ID" value="SBW26804.1"/>
    <property type="molecule type" value="Genomic_DNA"/>
</dbReference>